<dbReference type="AlphaFoldDB" id="A0ABC8T748"/>
<comment type="caution">
    <text evidence="4">The sequence shown here is derived from an EMBL/GenBank/DDBJ whole genome shotgun (WGS) entry which is preliminary data.</text>
</comment>
<organism evidence="4 6">
    <name type="scientific">Ilex paraguariensis</name>
    <name type="common">yerba mate</name>
    <dbReference type="NCBI Taxonomy" id="185542"/>
    <lineage>
        <taxon>Eukaryota</taxon>
        <taxon>Viridiplantae</taxon>
        <taxon>Streptophyta</taxon>
        <taxon>Embryophyta</taxon>
        <taxon>Tracheophyta</taxon>
        <taxon>Spermatophyta</taxon>
        <taxon>Magnoliopsida</taxon>
        <taxon>eudicotyledons</taxon>
        <taxon>Gunneridae</taxon>
        <taxon>Pentapetalae</taxon>
        <taxon>asterids</taxon>
        <taxon>campanulids</taxon>
        <taxon>Aquifoliales</taxon>
        <taxon>Aquifoliaceae</taxon>
        <taxon>Ilex</taxon>
    </lineage>
</organism>
<dbReference type="EMBL" id="CAUOFW020007625">
    <property type="protein sequence ID" value="CAK9180019.1"/>
    <property type="molecule type" value="Genomic_DNA"/>
</dbReference>
<dbReference type="SUPFAM" id="SSF50249">
    <property type="entry name" value="Nucleic acid-binding proteins"/>
    <property type="match status" value="1"/>
</dbReference>
<evidence type="ECO:0000256" key="1">
    <source>
        <dbReference type="ARBA" id="ARBA00022801"/>
    </source>
</evidence>
<dbReference type="PANTHER" id="PTHR47964">
    <property type="entry name" value="ATP-DEPENDENT DNA HELICASE HOMOLOG RECG, CHLOROPLASTIC"/>
    <property type="match status" value="1"/>
</dbReference>
<keyword evidence="2" id="KW-0547">Nucleotide-binding</keyword>
<dbReference type="Proteomes" id="UP001642360">
    <property type="component" value="Unassembled WGS sequence"/>
</dbReference>
<dbReference type="InterPro" id="IPR012340">
    <property type="entry name" value="NA-bd_OB-fold"/>
</dbReference>
<evidence type="ECO:0000256" key="3">
    <source>
        <dbReference type="SAM" id="MobiDB-lite"/>
    </source>
</evidence>
<feature type="region of interest" description="Disordered" evidence="3">
    <location>
        <begin position="113"/>
        <end position="145"/>
    </location>
</feature>
<dbReference type="GO" id="GO:0016787">
    <property type="term" value="F:hydrolase activity"/>
    <property type="evidence" value="ECO:0007669"/>
    <property type="project" value="UniProtKB-KW"/>
</dbReference>
<evidence type="ECO:0000256" key="2">
    <source>
        <dbReference type="ARBA" id="ARBA00022806"/>
    </source>
</evidence>
<sequence>MGYSDPDKLIENERANKDFGKNHKVAIDDFDVSLPCERFPCITLGHAPVVELYDEMTCSSGNSGLLAAQTCKRFFPSPITSMWDPDCLTQAWPSLYPKLPDVDSSQREENFATSMFTQSQTMKKQVEQDLQTTMDEPSSRSGLGTQQSAVSVELILDKSISSIPGLSKRQCRQLESCGFHTLRRLLHHFPRTYADLQNAQVGIEDGQYLIFVGKILSSRGIKASYSFSFLEVVVGCEVVDIESTSGHMVDEIDSGSKRMIYLHLKKFFRGTRFTFQPFLRSLQEKYKEGDIVCVSGKVSSRISLL</sequence>
<evidence type="ECO:0000313" key="5">
    <source>
        <dbReference type="EMBL" id="CAK9180019.1"/>
    </source>
</evidence>
<gene>
    <name evidence="4" type="ORF">ILEXP_LOCUS34386</name>
    <name evidence="5" type="ORF">ILEXP_LOCUS49973</name>
</gene>
<keyword evidence="1" id="KW-0378">Hydrolase</keyword>
<protein>
    <submittedName>
        <fullName evidence="4">Uncharacterized protein</fullName>
    </submittedName>
</protein>
<dbReference type="InterPro" id="IPR047112">
    <property type="entry name" value="RecG/Mfd"/>
</dbReference>
<dbReference type="EMBL" id="CAUOFW020004352">
    <property type="protein sequence ID" value="CAK9165227.1"/>
    <property type="molecule type" value="Genomic_DNA"/>
</dbReference>
<accession>A0ABC8T748</accession>
<reference evidence="4 6" key="1">
    <citation type="submission" date="2024-02" db="EMBL/GenBank/DDBJ databases">
        <authorList>
            <person name="Vignale AGUSTIN F."/>
            <person name="Sosa J E."/>
            <person name="Modenutti C."/>
        </authorList>
    </citation>
    <scope>NUCLEOTIDE SEQUENCE [LARGE SCALE GENOMIC DNA]</scope>
</reference>
<evidence type="ECO:0000313" key="4">
    <source>
        <dbReference type="EMBL" id="CAK9165227.1"/>
    </source>
</evidence>
<dbReference type="GO" id="GO:0004386">
    <property type="term" value="F:helicase activity"/>
    <property type="evidence" value="ECO:0007669"/>
    <property type="project" value="UniProtKB-KW"/>
</dbReference>
<keyword evidence="2" id="KW-0067">ATP-binding</keyword>
<proteinExistence type="predicted"/>
<keyword evidence="6" id="KW-1185">Reference proteome</keyword>
<dbReference type="PANTHER" id="PTHR47964:SF1">
    <property type="entry name" value="ATP-DEPENDENT DNA HELICASE HOMOLOG RECG, CHLOROPLASTIC"/>
    <property type="match status" value="1"/>
</dbReference>
<keyword evidence="2" id="KW-0347">Helicase</keyword>
<evidence type="ECO:0000313" key="6">
    <source>
        <dbReference type="Proteomes" id="UP001642360"/>
    </source>
</evidence>
<name>A0ABC8T748_9AQUA</name>